<dbReference type="EMBL" id="JADBGQ010000088">
    <property type="protein sequence ID" value="KAG5373837.1"/>
    <property type="molecule type" value="Genomic_DNA"/>
</dbReference>
<evidence type="ECO:0000313" key="1">
    <source>
        <dbReference type="EMBL" id="KAG5373837.1"/>
    </source>
</evidence>
<proteinExistence type="predicted"/>
<comment type="caution">
    <text evidence="3">The sequence shown here is derived from an EMBL/GenBank/DDBJ whole genome shotgun (WGS) entry which is preliminary data.</text>
</comment>
<evidence type="ECO:0000313" key="3">
    <source>
        <dbReference type="EMBL" id="KAG5375813.1"/>
    </source>
</evidence>
<evidence type="ECO:0000313" key="4">
    <source>
        <dbReference type="Proteomes" id="UP000823674"/>
    </source>
</evidence>
<dbReference type="EMBL" id="JADBGQ010000083">
    <property type="protein sequence ID" value="KAG5373873.1"/>
    <property type="molecule type" value="Genomic_DNA"/>
</dbReference>
<accession>A0ABQ7KNJ5</accession>
<name>A0ABQ7KNJ5_BRACM</name>
<dbReference type="Proteomes" id="UP000823674">
    <property type="component" value="Chromosome A10"/>
</dbReference>
<dbReference type="EMBL" id="JADBGQ010000010">
    <property type="protein sequence ID" value="KAG5375813.1"/>
    <property type="molecule type" value="Genomic_DNA"/>
</dbReference>
<sequence length="120" mass="13240">MDRMSQGCKGKAPLPFQLIPTAHLIHLNLPFPPMDCTVDGTDLLSVPLALSLYIALSSFLVAPDIFMAHPRLYKAVLNALSLHQPSIFSLTPPQPSHDQSKSFLDLTSQDNSFRTLLKLD</sequence>
<evidence type="ECO:0000313" key="2">
    <source>
        <dbReference type="EMBL" id="KAG5373873.1"/>
    </source>
</evidence>
<keyword evidence="4" id="KW-1185">Reference proteome</keyword>
<organism evidence="3 4">
    <name type="scientific">Brassica rapa subsp. trilocularis</name>
    <dbReference type="NCBI Taxonomy" id="1813537"/>
    <lineage>
        <taxon>Eukaryota</taxon>
        <taxon>Viridiplantae</taxon>
        <taxon>Streptophyta</taxon>
        <taxon>Embryophyta</taxon>
        <taxon>Tracheophyta</taxon>
        <taxon>Spermatophyta</taxon>
        <taxon>Magnoliopsida</taxon>
        <taxon>eudicotyledons</taxon>
        <taxon>Gunneridae</taxon>
        <taxon>Pentapetalae</taxon>
        <taxon>rosids</taxon>
        <taxon>malvids</taxon>
        <taxon>Brassicales</taxon>
        <taxon>Brassicaceae</taxon>
        <taxon>Brassiceae</taxon>
        <taxon>Brassica</taxon>
    </lineage>
</organism>
<reference evidence="3 4" key="1">
    <citation type="submission" date="2021-03" db="EMBL/GenBank/DDBJ databases">
        <authorList>
            <person name="King G.J."/>
            <person name="Bancroft I."/>
            <person name="Baten A."/>
            <person name="Bloomfield J."/>
            <person name="Borpatragohain P."/>
            <person name="He Z."/>
            <person name="Irish N."/>
            <person name="Irwin J."/>
            <person name="Liu K."/>
            <person name="Mauleon R.P."/>
            <person name="Moore J."/>
            <person name="Morris R."/>
            <person name="Ostergaard L."/>
            <person name="Wang B."/>
            <person name="Wells R."/>
        </authorList>
    </citation>
    <scope>NUCLEOTIDE SEQUENCE [LARGE SCALE GENOMIC DNA]</scope>
    <source>
        <strain evidence="3">R-o-18</strain>
        <tissue evidence="3">Leaf</tissue>
    </source>
</reference>
<protein>
    <submittedName>
        <fullName evidence="3">Uncharacterized protein</fullName>
    </submittedName>
</protein>
<gene>
    <name evidence="3" type="primary">A10g504250.1_BraROA</name>
    <name evidence="2" type="synonym">SC229g500050.1_BraROA</name>
    <name evidence="1" type="synonym">SC237g500010.1_BraROA</name>
    <name evidence="3" type="ORF">IGI04_040409</name>
    <name evidence="2" type="ORF">IGI04_042814</name>
    <name evidence="1" type="ORF">IGI04_042843</name>
</gene>